<evidence type="ECO:0000313" key="1">
    <source>
        <dbReference type="EMBL" id="QTL96528.1"/>
    </source>
</evidence>
<organism evidence="1 2">
    <name type="scientific">Iocasia fonsfrigidae</name>
    <dbReference type="NCBI Taxonomy" id="2682810"/>
    <lineage>
        <taxon>Bacteria</taxon>
        <taxon>Bacillati</taxon>
        <taxon>Bacillota</taxon>
        <taxon>Clostridia</taxon>
        <taxon>Halanaerobiales</taxon>
        <taxon>Halanaerobiaceae</taxon>
        <taxon>Iocasia</taxon>
    </lineage>
</organism>
<dbReference type="RefSeq" id="WP_230868245.1">
    <property type="nucleotide sequence ID" value="NZ_CP046640.1"/>
</dbReference>
<evidence type="ECO:0000313" key="2">
    <source>
        <dbReference type="Proteomes" id="UP000665020"/>
    </source>
</evidence>
<dbReference type="Proteomes" id="UP000665020">
    <property type="component" value="Chromosome"/>
</dbReference>
<keyword evidence="2" id="KW-1185">Reference proteome</keyword>
<sequence>MKYPKYVYKRINGEESYFGLCRKTIADMMDRNKKDSTDGTAESTRKIS</sequence>
<name>A0A8A7KAH5_9FIRM</name>
<proteinExistence type="predicted"/>
<protein>
    <submittedName>
        <fullName evidence="1">Uncharacterized protein</fullName>
    </submittedName>
</protein>
<dbReference type="KEGG" id="ifn:GM661_00370"/>
<gene>
    <name evidence="1" type="ORF">GM661_00370</name>
</gene>
<accession>A0A8A7KAH5</accession>
<dbReference type="AlphaFoldDB" id="A0A8A7KAH5"/>
<dbReference type="EMBL" id="CP046640">
    <property type="protein sequence ID" value="QTL96528.1"/>
    <property type="molecule type" value="Genomic_DNA"/>
</dbReference>
<reference evidence="1" key="1">
    <citation type="submission" date="2019-12" db="EMBL/GenBank/DDBJ databases">
        <authorList>
            <person name="zhang j."/>
            <person name="sun C.M."/>
        </authorList>
    </citation>
    <scope>NUCLEOTIDE SEQUENCE</scope>
    <source>
        <strain evidence="1">NS-1</strain>
    </source>
</reference>